<name>A0AAV8XNI3_9CUCU</name>
<gene>
    <name evidence="2" type="ORF">NQ314_010749</name>
</gene>
<accession>A0AAV8XNI3</accession>
<dbReference type="PANTHER" id="PTHR45749:SF21">
    <property type="entry name" value="DUF4371 DOMAIN-CONTAINING PROTEIN"/>
    <property type="match status" value="1"/>
</dbReference>
<dbReference type="AlphaFoldDB" id="A0AAV8XNI3"/>
<reference evidence="2" key="1">
    <citation type="journal article" date="2023" name="Insect Mol. Biol.">
        <title>Genome sequencing provides insights into the evolution of gene families encoding plant cell wall-degrading enzymes in longhorned beetles.</title>
        <authorList>
            <person name="Shin N.R."/>
            <person name="Okamura Y."/>
            <person name="Kirsch R."/>
            <person name="Pauchet Y."/>
        </authorList>
    </citation>
    <scope>NUCLEOTIDE SEQUENCE</scope>
    <source>
        <strain evidence="2">RBIC_L_NR</strain>
    </source>
</reference>
<dbReference type="Pfam" id="PF14291">
    <property type="entry name" value="DUF4371"/>
    <property type="match status" value="1"/>
</dbReference>
<dbReference type="InterPro" id="IPR012337">
    <property type="entry name" value="RNaseH-like_sf"/>
</dbReference>
<organism evidence="2 3">
    <name type="scientific">Rhamnusium bicolor</name>
    <dbReference type="NCBI Taxonomy" id="1586634"/>
    <lineage>
        <taxon>Eukaryota</taxon>
        <taxon>Metazoa</taxon>
        <taxon>Ecdysozoa</taxon>
        <taxon>Arthropoda</taxon>
        <taxon>Hexapoda</taxon>
        <taxon>Insecta</taxon>
        <taxon>Pterygota</taxon>
        <taxon>Neoptera</taxon>
        <taxon>Endopterygota</taxon>
        <taxon>Coleoptera</taxon>
        <taxon>Polyphaga</taxon>
        <taxon>Cucujiformia</taxon>
        <taxon>Chrysomeloidea</taxon>
        <taxon>Cerambycidae</taxon>
        <taxon>Lepturinae</taxon>
        <taxon>Rhagiini</taxon>
        <taxon>Rhamnusium</taxon>
    </lineage>
</organism>
<evidence type="ECO:0000259" key="1">
    <source>
        <dbReference type="Pfam" id="PF14291"/>
    </source>
</evidence>
<evidence type="ECO:0000313" key="2">
    <source>
        <dbReference type="EMBL" id="KAJ8940336.1"/>
    </source>
</evidence>
<evidence type="ECO:0000313" key="3">
    <source>
        <dbReference type="Proteomes" id="UP001162156"/>
    </source>
</evidence>
<proteinExistence type="predicted"/>
<dbReference type="InterPro" id="IPR025398">
    <property type="entry name" value="DUF4371"/>
</dbReference>
<dbReference type="EMBL" id="JANEYF010003001">
    <property type="protein sequence ID" value="KAJ8940336.1"/>
    <property type="molecule type" value="Genomic_DNA"/>
</dbReference>
<dbReference type="PANTHER" id="PTHR45749">
    <property type="match status" value="1"/>
</dbReference>
<keyword evidence="3" id="KW-1185">Reference proteome</keyword>
<sequence length="316" mass="35505">MSGKDVSVLLDKEKENVIEKNRKRLVPIIQTIEFCGRNNLPLRGHREKGSMKDETTQKNALMGTQGIFRSLLVFRMESGDTILTQHFQSTTGQNSTMVSGKIQNDLIYAMGEQVRSSILLRIKKARYFSILCDETTDLAKMEQLTLCIRYVDVETSFIREDFIGFVEMKSTTGLEIKKTIVTELTKIGLSLTHLRGQGYDGGSNMAGHYKGVHALILNEQPLAFYTHCFSHSLNLAISKCCEVSAIKNVMGIVNSISSFLSASAKRVNLLKDIIIEENISEMKKKKIENTLCHAMGGKTRYHFDISRTISNDYNSA</sequence>
<comment type="caution">
    <text evidence="2">The sequence shown here is derived from an EMBL/GenBank/DDBJ whole genome shotgun (WGS) entry which is preliminary data.</text>
</comment>
<dbReference type="Proteomes" id="UP001162156">
    <property type="component" value="Unassembled WGS sequence"/>
</dbReference>
<protein>
    <recommendedName>
        <fullName evidence="1">DUF4371 domain-containing protein</fullName>
    </recommendedName>
</protein>
<dbReference type="SUPFAM" id="SSF53098">
    <property type="entry name" value="Ribonuclease H-like"/>
    <property type="match status" value="1"/>
</dbReference>
<feature type="domain" description="DUF4371" evidence="1">
    <location>
        <begin position="5"/>
        <end position="211"/>
    </location>
</feature>